<keyword evidence="8" id="KW-1185">Reference proteome</keyword>
<dbReference type="InterPro" id="IPR023753">
    <property type="entry name" value="FAD/NAD-binding_dom"/>
</dbReference>
<reference evidence="7 8" key="1">
    <citation type="submission" date="2021-02" db="EMBL/GenBank/DDBJ databases">
        <title>Leptospira ainlahdjerensis sp. nov., Leptospira ainazelensis sp. nov., Leptospira abararensis sp. nov. and Leptospira chreensis sp. nov., four new species isolated from water sources in Algeria.</title>
        <authorList>
            <person name="Amara Korba A."/>
            <person name="Kainiu M."/>
            <person name="Vincent A.T."/>
            <person name="Mariet J.-F."/>
            <person name="Veyrier F.J."/>
            <person name="Goarant C."/>
            <person name="Picardeau M."/>
        </authorList>
    </citation>
    <scope>NUCLEOTIDE SEQUENCE [LARGE SCALE GENOMIC DNA]</scope>
    <source>
        <strain evidence="7 8">201903070</strain>
    </source>
</reference>
<keyword evidence="3" id="KW-0285">Flavoprotein</keyword>
<evidence type="ECO:0000256" key="4">
    <source>
        <dbReference type="ARBA" id="ARBA00022827"/>
    </source>
</evidence>
<evidence type="ECO:0000313" key="7">
    <source>
        <dbReference type="EMBL" id="MBM9579015.1"/>
    </source>
</evidence>
<dbReference type="Proteomes" id="UP000724686">
    <property type="component" value="Unassembled WGS sequence"/>
</dbReference>
<dbReference type="Pfam" id="PF07992">
    <property type="entry name" value="Pyr_redox_2"/>
    <property type="match status" value="1"/>
</dbReference>
<dbReference type="RefSeq" id="WP_205280981.1">
    <property type="nucleotide sequence ID" value="NZ_JAFFPU010000073.1"/>
</dbReference>
<comment type="cofactor">
    <cofactor evidence="1">
        <name>FAD</name>
        <dbReference type="ChEBI" id="CHEBI:57692"/>
    </cofactor>
</comment>
<name>A0ABS2UF73_9LEPT</name>
<evidence type="ECO:0000313" key="8">
    <source>
        <dbReference type="Proteomes" id="UP000724686"/>
    </source>
</evidence>
<feature type="domain" description="FAD/NAD(P)-binding" evidence="6">
    <location>
        <begin position="6"/>
        <end position="280"/>
    </location>
</feature>
<comment type="caution">
    <text evidence="7">The sequence shown here is derived from an EMBL/GenBank/DDBJ whole genome shotgun (WGS) entry which is preliminary data.</text>
</comment>
<protein>
    <submittedName>
        <fullName evidence="7">FAD-dependent oxidoreductase</fullName>
    </submittedName>
</protein>
<gene>
    <name evidence="7" type="ORF">JWG45_17855</name>
</gene>
<dbReference type="PANTHER" id="PTHR42913">
    <property type="entry name" value="APOPTOSIS-INDUCING FACTOR 1"/>
    <property type="match status" value="1"/>
</dbReference>
<dbReference type="Gene3D" id="3.50.50.100">
    <property type="match status" value="1"/>
</dbReference>
<keyword evidence="4" id="KW-0274">FAD</keyword>
<dbReference type="PANTHER" id="PTHR42913:SF3">
    <property type="entry name" value="64 KDA MITOCHONDRIAL NADH DEHYDROGENASE (EUROFUNG)"/>
    <property type="match status" value="1"/>
</dbReference>
<evidence type="ECO:0000259" key="6">
    <source>
        <dbReference type="Pfam" id="PF07992"/>
    </source>
</evidence>
<evidence type="ECO:0000256" key="3">
    <source>
        <dbReference type="ARBA" id="ARBA00022630"/>
    </source>
</evidence>
<dbReference type="InterPro" id="IPR051169">
    <property type="entry name" value="NADH-Q_oxidoreductase"/>
</dbReference>
<dbReference type="InterPro" id="IPR036188">
    <property type="entry name" value="FAD/NAD-bd_sf"/>
</dbReference>
<proteinExistence type="inferred from homology"/>
<evidence type="ECO:0000256" key="5">
    <source>
        <dbReference type="ARBA" id="ARBA00023002"/>
    </source>
</evidence>
<evidence type="ECO:0000256" key="2">
    <source>
        <dbReference type="ARBA" id="ARBA00005272"/>
    </source>
</evidence>
<accession>A0ABS2UF73</accession>
<sequence length="397" mass="44286">MSQIQKVLIAGGGYAGIIAANRLIRKKLPLEIILVTAKEQFQERIRNHQLLAGTLKKAYSIRSLLHDQVELVVSKIDRIDSEKKQVVLEDSSILLYDFLIYSLGIQGAKTSKFSEQYVQLTETEDCRRMYEILKKKETAKITVLGAGLGGIETASELVEQFPNSKISLVDANEIGKGFSSEAVAKIKEFFLKNKVKLIENSRILKYETDHLVDIEGKKIIHDVCVLANGFSASPIGANSGLRSNPIGQVYVNSFLEVEDHPEILGAGDAVQIVSSGYDHLRMACATALPMGIYAAERLSYRLGTKSKKGALPFSLAYLGRNVSLGRKDGVIQESEPDDTPTRKIWISRSAVWIKELICKFTVLSFRLEKRFDFYFWKSFPSSREEFGAGRLAIPSEK</sequence>
<keyword evidence="5" id="KW-0560">Oxidoreductase</keyword>
<dbReference type="EMBL" id="JAFFPU010000073">
    <property type="protein sequence ID" value="MBM9579015.1"/>
    <property type="molecule type" value="Genomic_DNA"/>
</dbReference>
<comment type="similarity">
    <text evidence="2">Belongs to the NADH dehydrogenase family.</text>
</comment>
<evidence type="ECO:0000256" key="1">
    <source>
        <dbReference type="ARBA" id="ARBA00001974"/>
    </source>
</evidence>
<dbReference type="PRINTS" id="PR00368">
    <property type="entry name" value="FADPNR"/>
</dbReference>
<dbReference type="SUPFAM" id="SSF51905">
    <property type="entry name" value="FAD/NAD(P)-binding domain"/>
    <property type="match status" value="1"/>
</dbReference>
<organism evidence="7 8">
    <name type="scientific">Leptospira ainlahdjerensis</name>
    <dbReference type="NCBI Taxonomy" id="2810033"/>
    <lineage>
        <taxon>Bacteria</taxon>
        <taxon>Pseudomonadati</taxon>
        <taxon>Spirochaetota</taxon>
        <taxon>Spirochaetia</taxon>
        <taxon>Leptospirales</taxon>
        <taxon>Leptospiraceae</taxon>
        <taxon>Leptospira</taxon>
    </lineage>
</organism>